<proteinExistence type="predicted"/>
<dbReference type="SMART" id="SM00283">
    <property type="entry name" value="MA"/>
    <property type="match status" value="1"/>
</dbReference>
<evidence type="ECO:0000256" key="2">
    <source>
        <dbReference type="PROSITE-ProRule" id="PRU00284"/>
    </source>
</evidence>
<dbReference type="GO" id="GO:0007165">
    <property type="term" value="P:signal transduction"/>
    <property type="evidence" value="ECO:0007669"/>
    <property type="project" value="UniProtKB-KW"/>
</dbReference>
<dbReference type="GO" id="GO:0016020">
    <property type="term" value="C:membrane"/>
    <property type="evidence" value="ECO:0007669"/>
    <property type="project" value="InterPro"/>
</dbReference>
<keyword evidence="6" id="KW-1185">Reference proteome</keyword>
<organism evidence="5 6">
    <name type="scientific">Sphingomonas lacunae</name>
    <dbReference type="NCBI Taxonomy" id="2698828"/>
    <lineage>
        <taxon>Bacteria</taxon>
        <taxon>Pseudomonadati</taxon>
        <taxon>Pseudomonadota</taxon>
        <taxon>Alphaproteobacteria</taxon>
        <taxon>Sphingomonadales</taxon>
        <taxon>Sphingomonadaceae</taxon>
        <taxon>Sphingomonas</taxon>
    </lineage>
</organism>
<dbReference type="AlphaFoldDB" id="A0A6M4AZC7"/>
<dbReference type="EMBL" id="CP053015">
    <property type="protein sequence ID" value="QJQ33712.1"/>
    <property type="molecule type" value="Genomic_DNA"/>
</dbReference>
<dbReference type="PROSITE" id="PS50111">
    <property type="entry name" value="CHEMOTAXIS_TRANSDUC_2"/>
    <property type="match status" value="1"/>
</dbReference>
<evidence type="ECO:0000259" key="4">
    <source>
        <dbReference type="PROSITE" id="PS50111"/>
    </source>
</evidence>
<dbReference type="SUPFAM" id="SSF58104">
    <property type="entry name" value="Methyl-accepting chemotaxis protein (MCP) signaling domain"/>
    <property type="match status" value="1"/>
</dbReference>
<dbReference type="Pfam" id="PF00015">
    <property type="entry name" value="MCPsignal"/>
    <property type="match status" value="1"/>
</dbReference>
<keyword evidence="1 2" id="KW-0807">Transducer</keyword>
<gene>
    <name evidence="5" type="ORF">GV829_10325</name>
</gene>
<dbReference type="KEGG" id="slan:GV829_10325"/>
<dbReference type="PANTHER" id="PTHR32089:SF112">
    <property type="entry name" value="LYSOZYME-LIKE PROTEIN-RELATED"/>
    <property type="match status" value="1"/>
</dbReference>
<evidence type="ECO:0000313" key="6">
    <source>
        <dbReference type="Proteomes" id="UP000503018"/>
    </source>
</evidence>
<name>A0A6M4AZC7_9SPHN</name>
<keyword evidence="3" id="KW-0175">Coiled coil</keyword>
<dbReference type="Proteomes" id="UP000503018">
    <property type="component" value="Chromosome"/>
</dbReference>
<reference evidence="5 6" key="1">
    <citation type="submission" date="2020-01" db="EMBL/GenBank/DDBJ databases">
        <title>Sphingomonas sp. strain CSW-10.</title>
        <authorList>
            <person name="Chen W.-M."/>
        </authorList>
    </citation>
    <scope>NUCLEOTIDE SEQUENCE [LARGE SCALE GENOMIC DNA]</scope>
    <source>
        <strain evidence="5 6">CSW-10</strain>
    </source>
</reference>
<sequence>MKMDSGFDAAQAVPVLDPELAAHCGELAVGCSGVAGRIADVSAALDHQILALNELEQVTADLEADQAQVARATEEAKLLSAKAADNIASSAILISDGIAEFGQLTGLVERLGTHVTNFASAMEQVRSVSSSIETIAKTTNMLALNAAIEAERAGDAGRTFAVVASEVKKLAGLTRSATDEIKRTIGSLSAEAEGLMREIRQGVEESQRAEQGLSQISDTLGHAIDLVGLVDGQSDQIARSAALIHGNSQQMRNAVQHFGQRLRVNVDLLGSAHGEVNALEGLSNRLFHGLVSSGASTDDWAFVDFAMGKRDEALALTQVALAAADLSEAALFDQDYRLIPGSQPERYSTGLTLWADSHWRPILDEIIDFDPRVLSCAFSDAKGYLPTHASKYSRAPTGDPAHDAQWCRNGRILFGGCDAQAKLSQEPFFLAVYRRDVDGSRYDVVRNVYVPLVINDRRWGDLEIAYVI</sequence>
<evidence type="ECO:0000313" key="5">
    <source>
        <dbReference type="EMBL" id="QJQ33712.1"/>
    </source>
</evidence>
<dbReference type="PANTHER" id="PTHR32089">
    <property type="entry name" value="METHYL-ACCEPTING CHEMOTAXIS PROTEIN MCPB"/>
    <property type="match status" value="1"/>
</dbReference>
<accession>A0A6M4AZC7</accession>
<evidence type="ECO:0000256" key="1">
    <source>
        <dbReference type="ARBA" id="ARBA00023224"/>
    </source>
</evidence>
<protein>
    <submittedName>
        <fullName evidence="5">Chemotaxis protein</fullName>
    </submittedName>
</protein>
<dbReference type="Gene3D" id="1.10.287.950">
    <property type="entry name" value="Methyl-accepting chemotaxis protein"/>
    <property type="match status" value="1"/>
</dbReference>
<feature type="coiled-coil region" evidence="3">
    <location>
        <begin position="55"/>
        <end position="82"/>
    </location>
</feature>
<dbReference type="InterPro" id="IPR004089">
    <property type="entry name" value="MCPsignal_dom"/>
</dbReference>
<feature type="domain" description="Methyl-accepting transducer" evidence="4">
    <location>
        <begin position="23"/>
        <end position="259"/>
    </location>
</feature>
<evidence type="ECO:0000256" key="3">
    <source>
        <dbReference type="SAM" id="Coils"/>
    </source>
</evidence>